<dbReference type="Proteomes" id="UP000827387">
    <property type="component" value="Segment"/>
</dbReference>
<proteinExistence type="predicted"/>
<protein>
    <submittedName>
        <fullName evidence="1">Uncharacterized protein</fullName>
    </submittedName>
</protein>
<organism evidence="1 2">
    <name type="scientific">uncultured phage cr49_1</name>
    <dbReference type="NCBI Taxonomy" id="2986402"/>
    <lineage>
        <taxon>Viruses</taxon>
        <taxon>Duplodnaviria</taxon>
        <taxon>Heunggongvirae</taxon>
        <taxon>Uroviricota</taxon>
        <taxon>Caudoviricetes</taxon>
        <taxon>Crassvirales</taxon>
        <taxon>Intestiviridae</taxon>
        <taxon>Crudevirinae</taxon>
        <taxon>Diorhovirus</taxon>
        <taxon>Diorhovirus copri</taxon>
    </lineage>
</organism>
<sequence length="845" mass="94492">MKLTKESILKTFNSLTMPAWIKRVITLIIDYVDWAVSAIDNKADLVDGKVPAEQLPSYVDDVIDFYSLIDGAQPASYYINNKDYTNRVYYIVSNSPASGTISEKYNYKFVDFGANTSEDDWVITEPEQGKIYLKVGPGDNQNHTYRWSGSQLIDIDKDITDDVAALEKVVKVIDIGQVNDLDDISAIDQTVLNQNGLSELHSAMFDPTAYRGAYITFHNEEYDIRLARIVNVNYAKDGEFTIWNNNSLQVYNLKGSAGMFNIAKTGIVQPYVFLDADNVKKNKAAIANVKTDKLTDVIVKHGSAFYKGFITKNNTNLSMMVLFYYDRIILERIDNTTGVVSTYYAVQASEIVAYKDIRGSKTSFEAKTELMNILRGDTVVLYYTQAGSTLDENTIAALKKASQVILLNDNTTIQNSKSVYTVVTKTSAYLYFAKVENLGSGDNVINYNELTVTLSTSVWNIYARQFTLPYGCYIAAGFSNKNKNEVNNTLGRLLNADVAVIDNTDLGTTLSGDKLTQVLNCTWLLLKETNGKIREFSRGYDVSGNIYYNSVRSLDGGSYITINASTGALSALQTYDYGYSVFTKYKYFNGTKTTAESFYKEMVAQFTEDTYVIDNSKIGTVLTDADDAAIKKATSIVITNYNGRTIKLLSGNNDSEYIRFANTISVANGGAICLLLAYNISTKTFITDIRNISSYEYYKYNSTIDISVDEFNKINSFLYDNVFIIDKALINTTISNETVIVGLKRATMVIVKPTNNTETPVIYIVGSSHNDSNDIREFFNISNANNIEIIINRLTLNFATNKLTMDEYKHKTPYATYTNAGGTKYTTEADFNAQFVKIMDMTVTE</sequence>
<accession>A0AAE7RTE9</accession>
<dbReference type="EMBL" id="MZ130474">
    <property type="protein sequence ID" value="QWM89046.1"/>
    <property type="molecule type" value="Genomic_DNA"/>
</dbReference>
<name>A0AAE7RTE9_9CAUD</name>
<gene>
    <name evidence="1" type="primary">gp_05136</name>
</gene>
<keyword evidence="2" id="KW-1185">Reference proteome</keyword>
<evidence type="ECO:0000313" key="1">
    <source>
        <dbReference type="EMBL" id="QWM89046.1"/>
    </source>
</evidence>
<evidence type="ECO:0000313" key="2">
    <source>
        <dbReference type="Proteomes" id="UP000827387"/>
    </source>
</evidence>
<dbReference type="RefSeq" id="YP_010358618.1">
    <property type="nucleotide sequence ID" value="NC_062764.1"/>
</dbReference>
<dbReference type="KEGG" id="vg:75691474"/>
<dbReference type="GeneID" id="75691474"/>
<reference evidence="1 2" key="1">
    <citation type="submission" date="2021-04" db="EMBL/GenBank/DDBJ databases">
        <authorList>
            <person name="Shkoporov A.N."/>
            <person name="Stockdale S.R."/>
            <person name="Guerin E."/>
            <person name="Ross R.P."/>
            <person name="Hill C."/>
        </authorList>
    </citation>
    <scope>NUCLEOTIDE SEQUENCE [LARGE SCALE GENOMIC DNA]</scope>
    <source>
        <strain evidence="2">cr49_1</strain>
    </source>
</reference>